<evidence type="ECO:0000313" key="3">
    <source>
        <dbReference type="Proteomes" id="UP000078542"/>
    </source>
</evidence>
<dbReference type="AlphaFoldDB" id="A0A151IBD8"/>
<keyword evidence="3" id="KW-1185">Reference proteome</keyword>
<evidence type="ECO:0000313" key="2">
    <source>
        <dbReference type="EMBL" id="KYM96957.1"/>
    </source>
</evidence>
<dbReference type="Proteomes" id="UP000078542">
    <property type="component" value="Unassembled WGS sequence"/>
</dbReference>
<gene>
    <name evidence="2" type="ORF">ALC62_12334</name>
</gene>
<sequence length="285" mass="32075">MSLRRETRVPGEERSKTATIRHLATSQSGARALPCFRPETSTSDCKLHPRVRRTCRLLSSHSNALGELKVETTMSLCICIYCSPHAFAFSYGSLLYTKKLPECNGKTHATVVSVCAIDDSTIDTWTWWPISSRRTYAEGRKPESRNSADFQGHDSASDPKDDPDVAPVGYARDYASYKVDYHHQHFLNDKLPRVVTFKNASRVVVEIREIICGIDCTKRYLSAKLGQLEEVDVSVRSVPSITATVRLELCSEDIMPLRKQLSDVSHIVLLAQSIDAEMRRKKIEV</sequence>
<feature type="region of interest" description="Disordered" evidence="1">
    <location>
        <begin position="1"/>
        <end position="21"/>
    </location>
</feature>
<feature type="compositionally biased region" description="Basic and acidic residues" evidence="1">
    <location>
        <begin position="138"/>
        <end position="163"/>
    </location>
</feature>
<name>A0A151IBD8_9HYME</name>
<feature type="region of interest" description="Disordered" evidence="1">
    <location>
        <begin position="138"/>
        <end position="166"/>
    </location>
</feature>
<evidence type="ECO:0000256" key="1">
    <source>
        <dbReference type="SAM" id="MobiDB-lite"/>
    </source>
</evidence>
<accession>A0A151IBD8</accession>
<feature type="compositionally biased region" description="Basic and acidic residues" evidence="1">
    <location>
        <begin position="1"/>
        <end position="16"/>
    </location>
</feature>
<organism evidence="2 3">
    <name type="scientific">Cyphomyrmex costatus</name>
    <dbReference type="NCBI Taxonomy" id="456900"/>
    <lineage>
        <taxon>Eukaryota</taxon>
        <taxon>Metazoa</taxon>
        <taxon>Ecdysozoa</taxon>
        <taxon>Arthropoda</taxon>
        <taxon>Hexapoda</taxon>
        <taxon>Insecta</taxon>
        <taxon>Pterygota</taxon>
        <taxon>Neoptera</taxon>
        <taxon>Endopterygota</taxon>
        <taxon>Hymenoptera</taxon>
        <taxon>Apocrita</taxon>
        <taxon>Aculeata</taxon>
        <taxon>Formicoidea</taxon>
        <taxon>Formicidae</taxon>
        <taxon>Myrmicinae</taxon>
        <taxon>Cyphomyrmex</taxon>
    </lineage>
</organism>
<protein>
    <submittedName>
        <fullName evidence="2">Uncharacterized protein</fullName>
    </submittedName>
</protein>
<proteinExistence type="predicted"/>
<reference evidence="2 3" key="1">
    <citation type="submission" date="2016-03" db="EMBL/GenBank/DDBJ databases">
        <title>Cyphomyrmex costatus WGS genome.</title>
        <authorList>
            <person name="Nygaard S."/>
            <person name="Hu H."/>
            <person name="Boomsma J."/>
            <person name="Zhang G."/>
        </authorList>
    </citation>
    <scope>NUCLEOTIDE SEQUENCE [LARGE SCALE GENOMIC DNA]</scope>
    <source>
        <strain evidence="2">MS0001</strain>
        <tissue evidence="2">Whole body</tissue>
    </source>
</reference>
<dbReference type="EMBL" id="KQ978106">
    <property type="protein sequence ID" value="KYM96957.1"/>
    <property type="molecule type" value="Genomic_DNA"/>
</dbReference>